<keyword evidence="7" id="KW-1003">Cell membrane</keyword>
<dbReference type="Gene3D" id="1.10.520.20">
    <property type="entry name" value="N-terminal domain of the delta subunit of the F1F0-ATP synthase"/>
    <property type="match status" value="1"/>
</dbReference>
<dbReference type="Pfam" id="PF00213">
    <property type="entry name" value="OSCP"/>
    <property type="match status" value="1"/>
</dbReference>
<dbReference type="NCBIfam" id="TIGR01145">
    <property type="entry name" value="ATP_synt_delta"/>
    <property type="match status" value="1"/>
</dbReference>
<dbReference type="AlphaFoldDB" id="A0A518BK57"/>
<dbReference type="PRINTS" id="PR00125">
    <property type="entry name" value="ATPASEDELTA"/>
</dbReference>
<proteinExistence type="inferred from homology"/>
<dbReference type="InterPro" id="IPR000711">
    <property type="entry name" value="ATPase_OSCP/dsu"/>
</dbReference>
<evidence type="ECO:0000256" key="4">
    <source>
        <dbReference type="ARBA" id="ARBA00023065"/>
    </source>
</evidence>
<dbReference type="HAMAP" id="MF_01416">
    <property type="entry name" value="ATP_synth_delta_bact"/>
    <property type="match status" value="1"/>
</dbReference>
<evidence type="ECO:0000256" key="2">
    <source>
        <dbReference type="ARBA" id="ARBA00022448"/>
    </source>
</evidence>
<sequence>MSSFDAVSARYAEALYALAQKAGALESVLGDVERLTAEIASPKVRAYLFNPRFAAEQRIKILDPLLGGMHQLTQNLVRLLFDRNRDGVLLSLGDALRAKQLTERGAVDGVVESARPLSGEQLDELKTGLRARMGKEVLLDNRIVPDLVGGIRVIVGSSMIDYSVKGRLAGLRDRMNRAPLSAAARA</sequence>
<evidence type="ECO:0000256" key="5">
    <source>
        <dbReference type="ARBA" id="ARBA00023136"/>
    </source>
</evidence>
<dbReference type="GO" id="GO:0046933">
    <property type="term" value="F:proton-transporting ATP synthase activity, rotational mechanism"/>
    <property type="evidence" value="ECO:0007669"/>
    <property type="project" value="UniProtKB-UniRule"/>
</dbReference>
<keyword evidence="4 7" id="KW-0406">Ion transport</keyword>
<evidence type="ECO:0000256" key="1">
    <source>
        <dbReference type="ARBA" id="ARBA00004370"/>
    </source>
</evidence>
<protein>
    <recommendedName>
        <fullName evidence="7">ATP synthase subunit delta</fullName>
    </recommendedName>
    <alternativeName>
        <fullName evidence="7">ATP synthase F(1) sector subunit delta</fullName>
    </alternativeName>
    <alternativeName>
        <fullName evidence="7">F-type ATPase subunit delta</fullName>
        <shortName evidence="7">F-ATPase subunit delta</shortName>
    </alternativeName>
</protein>
<comment type="function">
    <text evidence="7">This protein is part of the stalk that links CF(0) to CF(1). It either transmits conformational changes from CF(0) to CF(1) or is implicated in proton conduction.</text>
</comment>
<evidence type="ECO:0000256" key="3">
    <source>
        <dbReference type="ARBA" id="ARBA00022781"/>
    </source>
</evidence>
<evidence type="ECO:0000313" key="9">
    <source>
        <dbReference type="Proteomes" id="UP000316921"/>
    </source>
</evidence>
<dbReference type="GO" id="GO:0045259">
    <property type="term" value="C:proton-transporting ATP synthase complex"/>
    <property type="evidence" value="ECO:0007669"/>
    <property type="project" value="UniProtKB-KW"/>
</dbReference>
<comment type="similarity">
    <text evidence="7">Belongs to the ATPase delta chain family.</text>
</comment>
<dbReference type="GO" id="GO:0005886">
    <property type="term" value="C:plasma membrane"/>
    <property type="evidence" value="ECO:0007669"/>
    <property type="project" value="UniProtKB-SubCell"/>
</dbReference>
<dbReference type="SUPFAM" id="SSF47928">
    <property type="entry name" value="N-terminal domain of the delta subunit of the F1F0-ATP synthase"/>
    <property type="match status" value="1"/>
</dbReference>
<organism evidence="8 9">
    <name type="scientific">Engelhardtia mirabilis</name>
    <dbReference type="NCBI Taxonomy" id="2528011"/>
    <lineage>
        <taxon>Bacteria</taxon>
        <taxon>Pseudomonadati</taxon>
        <taxon>Planctomycetota</taxon>
        <taxon>Planctomycetia</taxon>
        <taxon>Planctomycetia incertae sedis</taxon>
        <taxon>Engelhardtia</taxon>
    </lineage>
</organism>
<dbReference type="RefSeq" id="WP_419192406.1">
    <property type="nucleotide sequence ID" value="NZ_CP036287.1"/>
</dbReference>
<keyword evidence="6 7" id="KW-0066">ATP synthesis</keyword>
<keyword evidence="2 7" id="KW-0813">Transport</keyword>
<accession>A0A518BK57</accession>
<keyword evidence="5 7" id="KW-0472">Membrane</keyword>
<comment type="subcellular location">
    <subcellularLocation>
        <location evidence="7">Cell membrane</location>
        <topology evidence="7">Peripheral membrane protein</topology>
    </subcellularLocation>
    <subcellularLocation>
        <location evidence="1">Membrane</location>
    </subcellularLocation>
</comment>
<dbReference type="Proteomes" id="UP000316921">
    <property type="component" value="Chromosome"/>
</dbReference>
<dbReference type="EMBL" id="CP036287">
    <property type="protein sequence ID" value="QDU67348.1"/>
    <property type="molecule type" value="Genomic_DNA"/>
</dbReference>
<reference evidence="8 9" key="1">
    <citation type="submission" date="2019-02" db="EMBL/GenBank/DDBJ databases">
        <title>Deep-cultivation of Planctomycetes and their phenomic and genomic characterization uncovers novel biology.</title>
        <authorList>
            <person name="Wiegand S."/>
            <person name="Jogler M."/>
            <person name="Boedeker C."/>
            <person name="Pinto D."/>
            <person name="Vollmers J."/>
            <person name="Rivas-Marin E."/>
            <person name="Kohn T."/>
            <person name="Peeters S.H."/>
            <person name="Heuer A."/>
            <person name="Rast P."/>
            <person name="Oberbeckmann S."/>
            <person name="Bunk B."/>
            <person name="Jeske O."/>
            <person name="Meyerdierks A."/>
            <person name="Storesund J.E."/>
            <person name="Kallscheuer N."/>
            <person name="Luecker S."/>
            <person name="Lage O.M."/>
            <person name="Pohl T."/>
            <person name="Merkel B.J."/>
            <person name="Hornburger P."/>
            <person name="Mueller R.-W."/>
            <person name="Bruemmer F."/>
            <person name="Labrenz M."/>
            <person name="Spormann A.M."/>
            <person name="Op den Camp H."/>
            <person name="Overmann J."/>
            <person name="Amann R."/>
            <person name="Jetten M.S.M."/>
            <person name="Mascher T."/>
            <person name="Medema M.H."/>
            <person name="Devos D.P."/>
            <person name="Kaster A.-K."/>
            <person name="Ovreas L."/>
            <person name="Rohde M."/>
            <person name="Galperin M.Y."/>
            <person name="Jogler C."/>
        </authorList>
    </citation>
    <scope>NUCLEOTIDE SEQUENCE [LARGE SCALE GENOMIC DNA]</scope>
    <source>
        <strain evidence="8 9">Pla133</strain>
    </source>
</reference>
<evidence type="ECO:0000256" key="7">
    <source>
        <dbReference type="HAMAP-Rule" id="MF_01416"/>
    </source>
</evidence>
<keyword evidence="7" id="KW-0139">CF(1)</keyword>
<comment type="function">
    <text evidence="7">F(1)F(0) ATP synthase produces ATP from ADP in the presence of a proton or sodium gradient. F-type ATPases consist of two structural domains, F(1) containing the extramembraneous catalytic core and F(0) containing the membrane proton channel, linked together by a central stalk and a peripheral stalk. During catalysis, ATP synthesis in the catalytic domain of F(1) is coupled via a rotary mechanism of the central stalk subunits to proton translocation.</text>
</comment>
<dbReference type="InterPro" id="IPR026015">
    <property type="entry name" value="ATP_synth_OSCP/delta_N_sf"/>
</dbReference>
<keyword evidence="9" id="KW-1185">Reference proteome</keyword>
<dbReference type="PANTHER" id="PTHR11910">
    <property type="entry name" value="ATP SYNTHASE DELTA CHAIN"/>
    <property type="match status" value="1"/>
</dbReference>
<keyword evidence="3 7" id="KW-0375">Hydrogen ion transport</keyword>
<dbReference type="KEGG" id="pbap:Pla133_24300"/>
<evidence type="ECO:0000313" key="8">
    <source>
        <dbReference type="EMBL" id="QDU67348.1"/>
    </source>
</evidence>
<name>A0A518BK57_9BACT</name>
<gene>
    <name evidence="7 8" type="primary">atpH</name>
    <name evidence="8" type="ORF">Pla133_24300</name>
</gene>
<evidence type="ECO:0000256" key="6">
    <source>
        <dbReference type="ARBA" id="ARBA00023310"/>
    </source>
</evidence>